<feature type="region of interest" description="Disordered" evidence="2">
    <location>
        <begin position="35"/>
        <end position="55"/>
    </location>
</feature>
<protein>
    <recommendedName>
        <fullName evidence="3">SMP domain-containing protein</fullName>
    </recommendedName>
</protein>
<accession>A0A8J5VN11</accession>
<dbReference type="GO" id="GO:0008289">
    <property type="term" value="F:lipid binding"/>
    <property type="evidence" value="ECO:0007669"/>
    <property type="project" value="TreeGrafter"/>
</dbReference>
<dbReference type="AlphaFoldDB" id="A0A8J5VN11"/>
<gene>
    <name evidence="4" type="ORF">GUJ93_ZPchr0006g44829</name>
</gene>
<keyword evidence="5" id="KW-1185">Reference proteome</keyword>
<comment type="subcellular location">
    <subcellularLocation>
        <location evidence="1">Endoplasmic reticulum membrane</location>
    </subcellularLocation>
</comment>
<dbReference type="InterPro" id="IPR057080">
    <property type="entry name" value="PH_SMPa"/>
</dbReference>
<reference evidence="4" key="2">
    <citation type="submission" date="2021-02" db="EMBL/GenBank/DDBJ databases">
        <authorList>
            <person name="Kimball J.A."/>
            <person name="Haas M.W."/>
            <person name="Macchietto M."/>
            <person name="Kono T."/>
            <person name="Duquette J."/>
            <person name="Shao M."/>
        </authorList>
    </citation>
    <scope>NUCLEOTIDE SEQUENCE</scope>
    <source>
        <tissue evidence="4">Fresh leaf tissue</tissue>
    </source>
</reference>
<evidence type="ECO:0000313" key="4">
    <source>
        <dbReference type="EMBL" id="KAG8073005.1"/>
    </source>
</evidence>
<dbReference type="PANTHER" id="PTHR13466">
    <property type="entry name" value="TEX2 PROTEIN-RELATED"/>
    <property type="match status" value="1"/>
</dbReference>
<dbReference type="Proteomes" id="UP000729402">
    <property type="component" value="Unassembled WGS sequence"/>
</dbReference>
<reference evidence="4" key="1">
    <citation type="journal article" date="2021" name="bioRxiv">
        <title>Whole Genome Assembly and Annotation of Northern Wild Rice, Zizania palustris L., Supports a Whole Genome Duplication in the Zizania Genus.</title>
        <authorList>
            <person name="Haas M."/>
            <person name="Kono T."/>
            <person name="Macchietto M."/>
            <person name="Millas R."/>
            <person name="McGilp L."/>
            <person name="Shao M."/>
            <person name="Duquette J."/>
            <person name="Hirsch C.N."/>
            <person name="Kimball J."/>
        </authorList>
    </citation>
    <scope>NUCLEOTIDE SEQUENCE</scope>
    <source>
        <tissue evidence="4">Fresh leaf tissue</tissue>
    </source>
</reference>
<evidence type="ECO:0000313" key="5">
    <source>
        <dbReference type="Proteomes" id="UP000729402"/>
    </source>
</evidence>
<name>A0A8J5VN11_ZIZPA</name>
<dbReference type="EMBL" id="JAAALK010000283">
    <property type="protein sequence ID" value="KAG8073005.1"/>
    <property type="molecule type" value="Genomic_DNA"/>
</dbReference>
<sequence>MALAFLFGFFLGLLALASVEVAALLYLVRRLRRRGAAPPPAPTPDADQLPGERPFPYEKQGVLWILEPEKTPKVNNERSSIGGPKEVKDKKNIVEVFPAKKLAKIKEHSLTLSGPDGSRTTIELLNCTVFAVSASSMSSRKWSVLIQKIYSFHHEFII</sequence>
<evidence type="ECO:0000256" key="2">
    <source>
        <dbReference type="SAM" id="MobiDB-lite"/>
    </source>
</evidence>
<comment type="caution">
    <text evidence="4">The sequence shown here is derived from an EMBL/GenBank/DDBJ whole genome shotgun (WGS) entry which is preliminary data.</text>
</comment>
<feature type="domain" description="SMP" evidence="3">
    <location>
        <begin position="58"/>
        <end position="143"/>
    </location>
</feature>
<dbReference type="Pfam" id="PF23065">
    <property type="entry name" value="PH_SMPa"/>
    <property type="match status" value="1"/>
</dbReference>
<dbReference type="PANTHER" id="PTHR13466:SF0">
    <property type="entry name" value="SMP-LTD DOMAIN-CONTAINING PROTEIN"/>
    <property type="match status" value="1"/>
</dbReference>
<dbReference type="GO" id="GO:0005789">
    <property type="term" value="C:endoplasmic reticulum membrane"/>
    <property type="evidence" value="ECO:0007669"/>
    <property type="project" value="UniProtKB-SubCell"/>
</dbReference>
<evidence type="ECO:0000259" key="3">
    <source>
        <dbReference type="Pfam" id="PF23065"/>
    </source>
</evidence>
<proteinExistence type="predicted"/>
<organism evidence="4 5">
    <name type="scientific">Zizania palustris</name>
    <name type="common">Northern wild rice</name>
    <dbReference type="NCBI Taxonomy" id="103762"/>
    <lineage>
        <taxon>Eukaryota</taxon>
        <taxon>Viridiplantae</taxon>
        <taxon>Streptophyta</taxon>
        <taxon>Embryophyta</taxon>
        <taxon>Tracheophyta</taxon>
        <taxon>Spermatophyta</taxon>
        <taxon>Magnoliopsida</taxon>
        <taxon>Liliopsida</taxon>
        <taxon>Poales</taxon>
        <taxon>Poaceae</taxon>
        <taxon>BOP clade</taxon>
        <taxon>Oryzoideae</taxon>
        <taxon>Oryzeae</taxon>
        <taxon>Zizaniinae</taxon>
        <taxon>Zizania</taxon>
    </lineage>
</organism>
<evidence type="ECO:0000256" key="1">
    <source>
        <dbReference type="ARBA" id="ARBA00004586"/>
    </source>
</evidence>
<dbReference type="OrthoDB" id="26740at2759"/>